<dbReference type="EC" id="2.7.7.7" evidence="1"/>
<dbReference type="Gene3D" id="3.30.70.370">
    <property type="match status" value="2"/>
</dbReference>
<dbReference type="GO" id="GO:0003887">
    <property type="term" value="F:DNA-directed DNA polymerase activity"/>
    <property type="evidence" value="ECO:0007669"/>
    <property type="project" value="UniProtKB-EC"/>
</dbReference>
<dbReference type="RefSeq" id="WP_147867737.1">
    <property type="nucleotide sequence ID" value="NZ_CP036264.1"/>
</dbReference>
<gene>
    <name evidence="5" type="primary">polA_1</name>
    <name evidence="5" type="ORF">Mal15_22250</name>
</gene>
<comment type="catalytic activity">
    <reaction evidence="3">
        <text>DNA(n) + a 2'-deoxyribonucleoside 5'-triphosphate = DNA(n+1) + diphosphate</text>
        <dbReference type="Rhea" id="RHEA:22508"/>
        <dbReference type="Rhea" id="RHEA-COMP:17339"/>
        <dbReference type="Rhea" id="RHEA-COMP:17340"/>
        <dbReference type="ChEBI" id="CHEBI:33019"/>
        <dbReference type="ChEBI" id="CHEBI:61560"/>
        <dbReference type="ChEBI" id="CHEBI:173112"/>
        <dbReference type="EC" id="2.7.7.7"/>
    </reaction>
</comment>
<dbReference type="Gene3D" id="1.10.150.20">
    <property type="entry name" value="5' to 3' exonuclease, C-terminal subdomain"/>
    <property type="match status" value="2"/>
</dbReference>
<dbReference type="InterPro" id="IPR043502">
    <property type="entry name" value="DNA/RNA_pol_sf"/>
</dbReference>
<dbReference type="SUPFAM" id="SSF56672">
    <property type="entry name" value="DNA/RNA polymerases"/>
    <property type="match status" value="1"/>
</dbReference>
<feature type="domain" description="DNA-directed DNA polymerase family A palm" evidence="4">
    <location>
        <begin position="365"/>
        <end position="673"/>
    </location>
</feature>
<dbReference type="GO" id="GO:0003677">
    <property type="term" value="F:DNA binding"/>
    <property type="evidence" value="ECO:0007669"/>
    <property type="project" value="InterPro"/>
</dbReference>
<keyword evidence="6" id="KW-1185">Reference proteome</keyword>
<dbReference type="SMART" id="SM00482">
    <property type="entry name" value="POLAc"/>
    <property type="match status" value="1"/>
</dbReference>
<dbReference type="PANTHER" id="PTHR10133:SF27">
    <property type="entry name" value="DNA POLYMERASE NU"/>
    <property type="match status" value="1"/>
</dbReference>
<evidence type="ECO:0000313" key="6">
    <source>
        <dbReference type="Proteomes" id="UP000321353"/>
    </source>
</evidence>
<dbReference type="InterPro" id="IPR002298">
    <property type="entry name" value="DNA_polymerase_A"/>
</dbReference>
<accession>A0A5B9MGE5</accession>
<organism evidence="5 6">
    <name type="scientific">Stieleria maiorica</name>
    <dbReference type="NCBI Taxonomy" id="2795974"/>
    <lineage>
        <taxon>Bacteria</taxon>
        <taxon>Pseudomonadati</taxon>
        <taxon>Planctomycetota</taxon>
        <taxon>Planctomycetia</taxon>
        <taxon>Pirellulales</taxon>
        <taxon>Pirellulaceae</taxon>
        <taxon>Stieleria</taxon>
    </lineage>
</organism>
<dbReference type="InterPro" id="IPR001098">
    <property type="entry name" value="DNA-dir_DNA_pol_A_palm_dom"/>
</dbReference>
<name>A0A5B9MGE5_9BACT</name>
<dbReference type="GO" id="GO:0006302">
    <property type="term" value="P:double-strand break repair"/>
    <property type="evidence" value="ECO:0007669"/>
    <property type="project" value="TreeGrafter"/>
</dbReference>
<dbReference type="PRINTS" id="PR00868">
    <property type="entry name" value="DNAPOLI"/>
</dbReference>
<dbReference type="GO" id="GO:0006261">
    <property type="term" value="P:DNA-templated DNA replication"/>
    <property type="evidence" value="ECO:0007669"/>
    <property type="project" value="InterPro"/>
</dbReference>
<evidence type="ECO:0000256" key="2">
    <source>
        <dbReference type="ARBA" id="ARBA00022705"/>
    </source>
</evidence>
<evidence type="ECO:0000256" key="1">
    <source>
        <dbReference type="ARBA" id="ARBA00012417"/>
    </source>
</evidence>
<dbReference type="PANTHER" id="PTHR10133">
    <property type="entry name" value="DNA POLYMERASE I"/>
    <property type="match status" value="1"/>
</dbReference>
<sequence>MITIDFETRSRADIRKSGASVYARDESTLVLCLAYSLGGEPFLWKPGNVLPQGLFKLIRDGQLIEAHNVGFERLIWRHVCHERMGWPDVPFAQWRCSLAACCRLTLPRALDAAGSALGLPVQKDEGGKRIMMRLCKPKKPSKKDPSEWDNDPEKLQRLYLYCKQDVRSEMAISAAIPPLTPSELKVWQLDQRINLRGLAIDRPAIENALAIVDQTYKRCCDALSEITKGKVSTPKQVQAMRDFIESAADEPIPNLAKETVSEWLDREELPKVVREVLLIRQEASKASTAKLKAMLERCDTDGRVRGNLVYHGASTGRWAGSGIQIQNYPRGVLSSSEIEIIHRFLPAQDESLLDLLLAPPIDCISSSLRSMVVSEPGHRLMVCDFASIEARVLAWVAGQTDLLTQFAEGADVYVSMASKIYEVEESEVIKTQRHVGKTAILGLGYGMGHRSFRSACKLMAGVLIDNKFARQVVKTYRESNSAIKDFWASIGTACVRAVETHQPHRVGRLEITANAKWMQIRLPSGRQLHYCKPHLVDVVAPWSEGYFGAIIAPEEATEQLEDMGIDLGERQTDRWIECSVPKGGRTLLQKANIRSELQPKEPQYIKQIQFWAVNSKTRKWSKERTYGGKLTENVVQAIARDFLCEAMLRVERERYPIVATVHDEIICEVPDQFGDLRTFERIMKQIPVWGRGCPIEVEGFEAKRYRK</sequence>
<keyword evidence="5" id="KW-0548">Nucleotidyltransferase</keyword>
<dbReference type="KEGG" id="smam:Mal15_22250"/>
<dbReference type="AlphaFoldDB" id="A0A5B9MGE5"/>
<dbReference type="Pfam" id="PF00476">
    <property type="entry name" value="DNA_pol_A"/>
    <property type="match status" value="1"/>
</dbReference>
<dbReference type="EMBL" id="CP036264">
    <property type="protein sequence ID" value="QEF98177.1"/>
    <property type="molecule type" value="Genomic_DNA"/>
</dbReference>
<reference evidence="5 6" key="1">
    <citation type="submission" date="2019-02" db="EMBL/GenBank/DDBJ databases">
        <title>Planctomycetal bacteria perform biofilm scaping via a novel small molecule.</title>
        <authorList>
            <person name="Jeske O."/>
            <person name="Boedeker C."/>
            <person name="Wiegand S."/>
            <person name="Breitling P."/>
            <person name="Kallscheuer N."/>
            <person name="Jogler M."/>
            <person name="Rohde M."/>
            <person name="Petersen J."/>
            <person name="Medema M.H."/>
            <person name="Surup F."/>
            <person name="Jogler C."/>
        </authorList>
    </citation>
    <scope>NUCLEOTIDE SEQUENCE [LARGE SCALE GENOMIC DNA]</scope>
    <source>
        <strain evidence="5 6">Mal15</strain>
    </source>
</reference>
<proteinExistence type="predicted"/>
<protein>
    <recommendedName>
        <fullName evidence="1">DNA-directed DNA polymerase</fullName>
        <ecNumber evidence="1">2.7.7.7</ecNumber>
    </recommendedName>
</protein>
<keyword evidence="5" id="KW-0808">Transferase</keyword>
<evidence type="ECO:0000256" key="3">
    <source>
        <dbReference type="ARBA" id="ARBA00049244"/>
    </source>
</evidence>
<dbReference type="Proteomes" id="UP000321353">
    <property type="component" value="Chromosome"/>
</dbReference>
<evidence type="ECO:0000313" key="5">
    <source>
        <dbReference type="EMBL" id="QEF98177.1"/>
    </source>
</evidence>
<evidence type="ECO:0000259" key="4">
    <source>
        <dbReference type="SMART" id="SM00482"/>
    </source>
</evidence>
<keyword evidence="2" id="KW-0235">DNA replication</keyword>